<feature type="non-terminal residue" evidence="2">
    <location>
        <position position="71"/>
    </location>
</feature>
<feature type="compositionally biased region" description="Low complexity" evidence="1">
    <location>
        <begin position="24"/>
        <end position="40"/>
    </location>
</feature>
<protein>
    <submittedName>
        <fullName evidence="2">Conidiation-specific protein</fullName>
    </submittedName>
</protein>
<gene>
    <name evidence="2" type="primary">con-10</name>
    <name evidence="2" type="ORF">LSUB1_G006594</name>
</gene>
<accession>A0A8H8U5V9</accession>
<keyword evidence="3" id="KW-1185">Reference proteome</keyword>
<evidence type="ECO:0000313" key="3">
    <source>
        <dbReference type="Proteomes" id="UP000462212"/>
    </source>
</evidence>
<evidence type="ECO:0000313" key="2">
    <source>
        <dbReference type="EMBL" id="TVY35216.1"/>
    </source>
</evidence>
<proteinExistence type="predicted"/>
<name>A0A8H8U5V9_9HELO</name>
<comment type="caution">
    <text evidence="2">The sequence shown here is derived from an EMBL/GenBank/DDBJ whole genome shotgun (WGS) entry which is preliminary data.</text>
</comment>
<dbReference type="EMBL" id="QGMJ01000546">
    <property type="protein sequence ID" value="TVY35216.1"/>
    <property type="molecule type" value="Genomic_DNA"/>
</dbReference>
<dbReference type="OrthoDB" id="2137750at2759"/>
<dbReference type="AlphaFoldDB" id="A0A8H8U5V9"/>
<dbReference type="InterPro" id="IPR019626">
    <property type="entry name" value="Stress-induced_KGG_rpt"/>
</dbReference>
<sequence length="71" mass="7369">MASTNPGNFANRPTEEVREIASKGGHASQGSGATSTSTTSDNPGNFANRPTEEVREIASKGGQARAAHLRE</sequence>
<feature type="region of interest" description="Disordered" evidence="1">
    <location>
        <begin position="1"/>
        <end position="71"/>
    </location>
</feature>
<reference evidence="2 3" key="1">
    <citation type="submission" date="2018-05" db="EMBL/GenBank/DDBJ databases">
        <title>Genome sequencing and assembly of the regulated plant pathogen Lachnellula willkommii and related sister species for the development of diagnostic species identification markers.</title>
        <authorList>
            <person name="Giroux E."/>
            <person name="Bilodeau G."/>
        </authorList>
    </citation>
    <scope>NUCLEOTIDE SEQUENCE [LARGE SCALE GENOMIC DNA]</scope>
    <source>
        <strain evidence="2 3">CBS 197.66</strain>
    </source>
</reference>
<dbReference type="Proteomes" id="UP000462212">
    <property type="component" value="Unassembled WGS sequence"/>
</dbReference>
<organism evidence="2 3">
    <name type="scientific">Lachnellula subtilissima</name>
    <dbReference type="NCBI Taxonomy" id="602034"/>
    <lineage>
        <taxon>Eukaryota</taxon>
        <taxon>Fungi</taxon>
        <taxon>Dikarya</taxon>
        <taxon>Ascomycota</taxon>
        <taxon>Pezizomycotina</taxon>
        <taxon>Leotiomycetes</taxon>
        <taxon>Helotiales</taxon>
        <taxon>Lachnaceae</taxon>
        <taxon>Lachnellula</taxon>
    </lineage>
</organism>
<evidence type="ECO:0000256" key="1">
    <source>
        <dbReference type="SAM" id="MobiDB-lite"/>
    </source>
</evidence>
<dbReference type="Pfam" id="PF10685">
    <property type="entry name" value="KGG"/>
    <property type="match status" value="2"/>
</dbReference>